<gene>
    <name evidence="1" type="ORF">Pint_34551</name>
</gene>
<protein>
    <submittedName>
        <fullName evidence="1">Uncharacterized protein</fullName>
    </submittedName>
</protein>
<dbReference type="EMBL" id="CM047749">
    <property type="protein sequence ID" value="KAJ0010846.1"/>
    <property type="molecule type" value="Genomic_DNA"/>
</dbReference>
<name>A0ACC0X5B1_9ROSI</name>
<organism evidence="1 2">
    <name type="scientific">Pistacia integerrima</name>
    <dbReference type="NCBI Taxonomy" id="434235"/>
    <lineage>
        <taxon>Eukaryota</taxon>
        <taxon>Viridiplantae</taxon>
        <taxon>Streptophyta</taxon>
        <taxon>Embryophyta</taxon>
        <taxon>Tracheophyta</taxon>
        <taxon>Spermatophyta</taxon>
        <taxon>Magnoliopsida</taxon>
        <taxon>eudicotyledons</taxon>
        <taxon>Gunneridae</taxon>
        <taxon>Pentapetalae</taxon>
        <taxon>rosids</taxon>
        <taxon>malvids</taxon>
        <taxon>Sapindales</taxon>
        <taxon>Anacardiaceae</taxon>
        <taxon>Pistacia</taxon>
    </lineage>
</organism>
<proteinExistence type="predicted"/>
<keyword evidence="2" id="KW-1185">Reference proteome</keyword>
<evidence type="ECO:0000313" key="1">
    <source>
        <dbReference type="EMBL" id="KAJ0010846.1"/>
    </source>
</evidence>
<evidence type="ECO:0000313" key="2">
    <source>
        <dbReference type="Proteomes" id="UP001163603"/>
    </source>
</evidence>
<comment type="caution">
    <text evidence="1">The sequence shown here is derived from an EMBL/GenBank/DDBJ whole genome shotgun (WGS) entry which is preliminary data.</text>
</comment>
<sequence>MTSGKSTTLF</sequence>
<dbReference type="Proteomes" id="UP001163603">
    <property type="component" value="Chromosome 14"/>
</dbReference>
<accession>A0ACC0X5B1</accession>
<reference evidence="2" key="1">
    <citation type="journal article" date="2023" name="G3 (Bethesda)">
        <title>Genome assembly and association tests identify interacting loci associated with vigor, precocity, and sex in interspecific pistachio rootstocks.</title>
        <authorList>
            <person name="Palmer W."/>
            <person name="Jacygrad E."/>
            <person name="Sagayaradj S."/>
            <person name="Cavanaugh K."/>
            <person name="Han R."/>
            <person name="Bertier L."/>
            <person name="Beede B."/>
            <person name="Kafkas S."/>
            <person name="Golino D."/>
            <person name="Preece J."/>
            <person name="Michelmore R."/>
        </authorList>
    </citation>
    <scope>NUCLEOTIDE SEQUENCE [LARGE SCALE GENOMIC DNA]</scope>
</reference>